<protein>
    <recommendedName>
        <fullName evidence="4">Altered inheritance of mitochondria protein 11</fullName>
    </recommendedName>
</protein>
<evidence type="ECO:0000256" key="2">
    <source>
        <dbReference type="ARBA" id="ARBA00022989"/>
    </source>
</evidence>
<comment type="caution">
    <text evidence="6">The sequence shown here is derived from an EMBL/GenBank/DDBJ whole genome shotgun (WGS) entry which is preliminary data.</text>
</comment>
<gene>
    <name evidence="4" type="primary">AIM11</name>
    <name evidence="6" type="ORF">C8A03DRAFT_32613</name>
</gene>
<keyword evidence="3 4" id="KW-0472">Membrane</keyword>
<feature type="transmembrane region" description="Helical" evidence="4">
    <location>
        <begin position="137"/>
        <end position="160"/>
    </location>
</feature>
<comment type="similarity">
    <text evidence="4">Belongs to the AIM11 family.</text>
</comment>
<feature type="region of interest" description="Disordered" evidence="5">
    <location>
        <begin position="14"/>
        <end position="70"/>
    </location>
</feature>
<accession>A0AAN7HGC0</accession>
<dbReference type="EMBL" id="MU860066">
    <property type="protein sequence ID" value="KAK4239359.1"/>
    <property type="molecule type" value="Genomic_DNA"/>
</dbReference>
<dbReference type="PANTHER" id="PTHR39136:SF1">
    <property type="entry name" value="ALTERED INHERITANCE OF MITOCHONDRIA PROTEIN 11"/>
    <property type="match status" value="1"/>
</dbReference>
<feature type="compositionally biased region" description="Low complexity" evidence="5">
    <location>
        <begin position="22"/>
        <end position="38"/>
    </location>
</feature>
<evidence type="ECO:0000256" key="4">
    <source>
        <dbReference type="RuleBase" id="RU367098"/>
    </source>
</evidence>
<feature type="compositionally biased region" description="Pro residues" evidence="5">
    <location>
        <begin position="39"/>
        <end position="48"/>
    </location>
</feature>
<reference evidence="6" key="2">
    <citation type="submission" date="2023-05" db="EMBL/GenBank/DDBJ databases">
        <authorList>
            <consortium name="Lawrence Berkeley National Laboratory"/>
            <person name="Steindorff A."/>
            <person name="Hensen N."/>
            <person name="Bonometti L."/>
            <person name="Westerberg I."/>
            <person name="Brannstrom I.O."/>
            <person name="Guillou S."/>
            <person name="Cros-Aarteil S."/>
            <person name="Calhoun S."/>
            <person name="Haridas S."/>
            <person name="Kuo A."/>
            <person name="Mondo S."/>
            <person name="Pangilinan J."/>
            <person name="Riley R."/>
            <person name="Labutti K."/>
            <person name="Andreopoulos B."/>
            <person name="Lipzen A."/>
            <person name="Chen C."/>
            <person name="Yanf M."/>
            <person name="Daum C."/>
            <person name="Ng V."/>
            <person name="Clum A."/>
            <person name="Ohm R."/>
            <person name="Martin F."/>
            <person name="Silar P."/>
            <person name="Natvig D."/>
            <person name="Lalanne C."/>
            <person name="Gautier V."/>
            <person name="Ament-Velasquez S.L."/>
            <person name="Kruys A."/>
            <person name="Hutchinson M.I."/>
            <person name="Powell A.J."/>
            <person name="Barry K."/>
            <person name="Miller A.N."/>
            <person name="Grigoriev I.V."/>
            <person name="Debuchy R."/>
            <person name="Gladieux P."/>
            <person name="Thoren M.H."/>
            <person name="Johannesson H."/>
        </authorList>
    </citation>
    <scope>NUCLEOTIDE SEQUENCE</scope>
    <source>
        <strain evidence="6">CBS 532.94</strain>
    </source>
</reference>
<sequence length="219" mass="24139">MPILASLLGSFFRPATDGGNKTVVATPVSSPVPTAQPVSPLPVVPPSSAPASQQEPLPPPPTQQPEEPNSFFSKRSRRELGLFFGGAVFFYSSVMITRRAILRHRVASRMQFYQPNQFNGRTHQDASQRNPLLAFEALNLATLNTIAFAIMMVGGACWAFDISTIEDLRRRTRASMEAATGGTLDEAAEKEVVEWVAKTLKIDLQNEKEKPRPDSEEKR</sequence>
<name>A0AAN7HGC0_9PEZI</name>
<organism evidence="6 7">
    <name type="scientific">Achaetomium macrosporum</name>
    <dbReference type="NCBI Taxonomy" id="79813"/>
    <lineage>
        <taxon>Eukaryota</taxon>
        <taxon>Fungi</taxon>
        <taxon>Dikarya</taxon>
        <taxon>Ascomycota</taxon>
        <taxon>Pezizomycotina</taxon>
        <taxon>Sordariomycetes</taxon>
        <taxon>Sordariomycetidae</taxon>
        <taxon>Sordariales</taxon>
        <taxon>Chaetomiaceae</taxon>
        <taxon>Achaetomium</taxon>
    </lineage>
</organism>
<evidence type="ECO:0000256" key="3">
    <source>
        <dbReference type="ARBA" id="ARBA00023136"/>
    </source>
</evidence>
<reference evidence="6" key="1">
    <citation type="journal article" date="2023" name="Mol. Phylogenet. Evol.">
        <title>Genome-scale phylogeny and comparative genomics of the fungal order Sordariales.</title>
        <authorList>
            <person name="Hensen N."/>
            <person name="Bonometti L."/>
            <person name="Westerberg I."/>
            <person name="Brannstrom I.O."/>
            <person name="Guillou S."/>
            <person name="Cros-Aarteil S."/>
            <person name="Calhoun S."/>
            <person name="Haridas S."/>
            <person name="Kuo A."/>
            <person name="Mondo S."/>
            <person name="Pangilinan J."/>
            <person name="Riley R."/>
            <person name="LaButti K."/>
            <person name="Andreopoulos B."/>
            <person name="Lipzen A."/>
            <person name="Chen C."/>
            <person name="Yan M."/>
            <person name="Daum C."/>
            <person name="Ng V."/>
            <person name="Clum A."/>
            <person name="Steindorff A."/>
            <person name="Ohm R.A."/>
            <person name="Martin F."/>
            <person name="Silar P."/>
            <person name="Natvig D.O."/>
            <person name="Lalanne C."/>
            <person name="Gautier V."/>
            <person name="Ament-Velasquez S.L."/>
            <person name="Kruys A."/>
            <person name="Hutchinson M.I."/>
            <person name="Powell A.J."/>
            <person name="Barry K."/>
            <person name="Miller A.N."/>
            <person name="Grigoriev I.V."/>
            <person name="Debuchy R."/>
            <person name="Gladieux P."/>
            <person name="Hiltunen Thoren M."/>
            <person name="Johannesson H."/>
        </authorList>
    </citation>
    <scope>NUCLEOTIDE SEQUENCE</scope>
    <source>
        <strain evidence="6">CBS 532.94</strain>
    </source>
</reference>
<keyword evidence="7" id="KW-1185">Reference proteome</keyword>
<evidence type="ECO:0000256" key="5">
    <source>
        <dbReference type="SAM" id="MobiDB-lite"/>
    </source>
</evidence>
<dbReference type="PANTHER" id="PTHR39136">
    <property type="entry name" value="ALTERED INHERITANCE OF MITOCHONDRIA PROTEIN 11"/>
    <property type="match status" value="1"/>
</dbReference>
<dbReference type="AlphaFoldDB" id="A0AAN7HGC0"/>
<dbReference type="GO" id="GO:0016020">
    <property type="term" value="C:membrane"/>
    <property type="evidence" value="ECO:0007669"/>
    <property type="project" value="UniProtKB-SubCell"/>
</dbReference>
<dbReference type="GO" id="GO:0005739">
    <property type="term" value="C:mitochondrion"/>
    <property type="evidence" value="ECO:0007669"/>
    <property type="project" value="TreeGrafter"/>
</dbReference>
<dbReference type="InterPro" id="IPR038814">
    <property type="entry name" value="AIM11"/>
</dbReference>
<dbReference type="Proteomes" id="UP001303760">
    <property type="component" value="Unassembled WGS sequence"/>
</dbReference>
<keyword evidence="1 4" id="KW-0812">Transmembrane</keyword>
<evidence type="ECO:0000313" key="7">
    <source>
        <dbReference type="Proteomes" id="UP001303760"/>
    </source>
</evidence>
<comment type="subcellular location">
    <subcellularLocation>
        <location evidence="4">Membrane</location>
        <topology evidence="4">Multi-pass membrane protein</topology>
    </subcellularLocation>
</comment>
<proteinExistence type="inferred from homology"/>
<keyword evidence="2 4" id="KW-1133">Transmembrane helix</keyword>
<evidence type="ECO:0000313" key="6">
    <source>
        <dbReference type="EMBL" id="KAK4239359.1"/>
    </source>
</evidence>
<evidence type="ECO:0000256" key="1">
    <source>
        <dbReference type="ARBA" id="ARBA00022692"/>
    </source>
</evidence>
<feature type="transmembrane region" description="Helical" evidence="4">
    <location>
        <begin position="80"/>
        <end position="101"/>
    </location>
</feature>